<accession>A0AAW1PGP4</accession>
<feature type="signal peptide" evidence="1">
    <location>
        <begin position="1"/>
        <end position="26"/>
    </location>
</feature>
<dbReference type="SUPFAM" id="SSF51445">
    <property type="entry name" value="(Trans)glycosidases"/>
    <property type="match status" value="1"/>
</dbReference>
<comment type="caution">
    <text evidence="2">The sequence shown here is derived from an EMBL/GenBank/DDBJ whole genome shotgun (WGS) entry which is preliminary data.</text>
</comment>
<dbReference type="Proteomes" id="UP001465755">
    <property type="component" value="Unassembled WGS sequence"/>
</dbReference>
<dbReference type="EMBL" id="JALJOQ010000030">
    <property type="protein sequence ID" value="KAK9807454.1"/>
    <property type="molecule type" value="Genomic_DNA"/>
</dbReference>
<keyword evidence="3" id="KW-1185">Reference proteome</keyword>
<dbReference type="PANTHER" id="PTHR42732">
    <property type="entry name" value="BETA-GALACTOSIDASE"/>
    <property type="match status" value="1"/>
</dbReference>
<sequence>MERGASFVGALFTFFFFLVWLKATFGQVVGERVNAIEVRLPTRWAKEVTPLWSSSYPNIPLPEYPRPQMTRDESSWVSLNGGWQWQHYEHLDDPIPFGKKLEKTILVPFPVEATLSGIGLNGTAHMHYRTLFKLGSHRGGYDGFLFDITDNLKRSHATTHELILDIWDPTEFADGVPIGKQRASNPGGIVYSATSGIWQTVWLEAVPDAYITRVDAIPNIDTNSVTVTVEAYFGMRKASTCRDGQGIMRMCLNNKPIFLYGNLDQGYWPDGIYVAPRDEALKSDLLATKAFGFNTVRKHVKVESSRWYYHVDRVGIIIFQDMPSMCGMYEHIGNDSLVNGYKMCWNATMGGNGNHPIPQYAIDQFQLELHRMVEHHYSYPYVYSYEVFNEGWGQYSNSGEVIASVMALDPSRVSDGISGWTNREPFRGGEFGGIGFRSPGHEWDPEHSFAINDPAKQPTVDAWMAVYKGMIEKIAGDIPKGQSAALFTQLTDTEQEVNGLLTYDRINKFDPAAIAKVNQIMYDTFDGVCPAFFPAAQHSRRTGS</sequence>
<feature type="chain" id="PRO_5043710531" evidence="1">
    <location>
        <begin position="27"/>
        <end position="544"/>
    </location>
</feature>
<gene>
    <name evidence="2" type="ORF">WJX73_009065</name>
</gene>
<dbReference type="Gene3D" id="3.20.20.80">
    <property type="entry name" value="Glycosidases"/>
    <property type="match status" value="1"/>
</dbReference>
<dbReference type="PANTHER" id="PTHR42732:SF2">
    <property type="entry name" value="BETA-MANNOSIDASE"/>
    <property type="match status" value="1"/>
</dbReference>
<keyword evidence="1" id="KW-0732">Signal</keyword>
<protein>
    <submittedName>
        <fullName evidence="2">Uncharacterized protein</fullName>
    </submittedName>
</protein>
<dbReference type="InterPro" id="IPR017853">
    <property type="entry name" value="GH"/>
</dbReference>
<dbReference type="InterPro" id="IPR051913">
    <property type="entry name" value="GH2_Domain-Containing"/>
</dbReference>
<evidence type="ECO:0000313" key="2">
    <source>
        <dbReference type="EMBL" id="KAK9807454.1"/>
    </source>
</evidence>
<dbReference type="Gene3D" id="2.60.120.260">
    <property type="entry name" value="Galactose-binding domain-like"/>
    <property type="match status" value="1"/>
</dbReference>
<reference evidence="2 3" key="1">
    <citation type="journal article" date="2024" name="Nat. Commun.">
        <title>Phylogenomics reveals the evolutionary origins of lichenization in chlorophyte algae.</title>
        <authorList>
            <person name="Puginier C."/>
            <person name="Libourel C."/>
            <person name="Otte J."/>
            <person name="Skaloud P."/>
            <person name="Haon M."/>
            <person name="Grisel S."/>
            <person name="Petersen M."/>
            <person name="Berrin J.G."/>
            <person name="Delaux P.M."/>
            <person name="Dal Grande F."/>
            <person name="Keller J."/>
        </authorList>
    </citation>
    <scope>NUCLEOTIDE SEQUENCE [LARGE SCALE GENOMIC DNA]</scope>
    <source>
        <strain evidence="2 3">SAG 2036</strain>
    </source>
</reference>
<name>A0AAW1PGP4_9CHLO</name>
<dbReference type="AlphaFoldDB" id="A0AAW1PGP4"/>
<evidence type="ECO:0000313" key="3">
    <source>
        <dbReference type="Proteomes" id="UP001465755"/>
    </source>
</evidence>
<proteinExistence type="predicted"/>
<evidence type="ECO:0000256" key="1">
    <source>
        <dbReference type="SAM" id="SignalP"/>
    </source>
</evidence>
<organism evidence="2 3">
    <name type="scientific">Symbiochloris irregularis</name>
    <dbReference type="NCBI Taxonomy" id="706552"/>
    <lineage>
        <taxon>Eukaryota</taxon>
        <taxon>Viridiplantae</taxon>
        <taxon>Chlorophyta</taxon>
        <taxon>core chlorophytes</taxon>
        <taxon>Trebouxiophyceae</taxon>
        <taxon>Trebouxiales</taxon>
        <taxon>Trebouxiaceae</taxon>
        <taxon>Symbiochloris</taxon>
    </lineage>
</organism>
<dbReference type="SUPFAM" id="SSF49785">
    <property type="entry name" value="Galactose-binding domain-like"/>
    <property type="match status" value="1"/>
</dbReference>
<dbReference type="InterPro" id="IPR008979">
    <property type="entry name" value="Galactose-bd-like_sf"/>
</dbReference>